<feature type="signal peptide" evidence="1">
    <location>
        <begin position="1"/>
        <end position="21"/>
    </location>
</feature>
<gene>
    <name evidence="2" type="ORF">SU32_13900</name>
</gene>
<evidence type="ECO:0000313" key="3">
    <source>
        <dbReference type="Proteomes" id="UP000038011"/>
    </source>
</evidence>
<dbReference type="RefSeq" id="WP_053999978.1">
    <property type="nucleotide sequence ID" value="NZ_JXMU01000022.1"/>
</dbReference>
<protein>
    <submittedName>
        <fullName evidence="2">Uncharacterized protein</fullName>
    </submittedName>
</protein>
<keyword evidence="1" id="KW-0732">Signal</keyword>
<dbReference type="PATRIC" id="fig|1514904.3.peg.1914"/>
<comment type="caution">
    <text evidence="2">The sequence shown here is derived from an EMBL/GenBank/DDBJ whole genome shotgun (WGS) entry which is preliminary data.</text>
</comment>
<reference evidence="2 3" key="1">
    <citation type="submission" date="2015-01" db="EMBL/GenBank/DDBJ databases">
        <title>Ahrensia donghaiensis sp. nov., a novel dimethylsulphoniopropionate-cleavage bacterium isolated from seawater and emended descriptions of the genus Ahrensia and Ahrensia kielensis.</title>
        <authorList>
            <person name="Liu J."/>
        </authorList>
    </citation>
    <scope>NUCLEOTIDE SEQUENCE [LARGE SCALE GENOMIC DNA]</scope>
    <source>
        <strain evidence="2 3">LZD062</strain>
    </source>
</reference>
<evidence type="ECO:0000313" key="2">
    <source>
        <dbReference type="EMBL" id="KPB00426.1"/>
    </source>
</evidence>
<keyword evidence="3" id="KW-1185">Reference proteome</keyword>
<name>A0A0M9GLT3_9HYPH</name>
<organism evidence="2 3">
    <name type="scientific">Ahrensia marina</name>
    <dbReference type="NCBI Taxonomy" id="1514904"/>
    <lineage>
        <taxon>Bacteria</taxon>
        <taxon>Pseudomonadati</taxon>
        <taxon>Pseudomonadota</taxon>
        <taxon>Alphaproteobacteria</taxon>
        <taxon>Hyphomicrobiales</taxon>
        <taxon>Ahrensiaceae</taxon>
        <taxon>Ahrensia</taxon>
    </lineage>
</organism>
<dbReference type="Proteomes" id="UP000038011">
    <property type="component" value="Unassembled WGS sequence"/>
</dbReference>
<evidence type="ECO:0000256" key="1">
    <source>
        <dbReference type="SAM" id="SignalP"/>
    </source>
</evidence>
<dbReference type="EMBL" id="JXMU01000022">
    <property type="protein sequence ID" value="KPB00426.1"/>
    <property type="molecule type" value="Genomic_DNA"/>
</dbReference>
<sequence>MKKILIAAIVSSAAFTGAAYAQDSSYSDGAAPNPMMLDKPVDETLFETEGANATDEQFEGTVIIRNMYDEEEQRDVRRVYRVMEDGSKVLIAETTLGGDSK</sequence>
<dbReference type="AlphaFoldDB" id="A0A0M9GLT3"/>
<accession>A0A0M9GLT3</accession>
<feature type="chain" id="PRO_5005836517" evidence="1">
    <location>
        <begin position="22"/>
        <end position="101"/>
    </location>
</feature>
<proteinExistence type="predicted"/>